<evidence type="ECO:0000313" key="9">
    <source>
        <dbReference type="Proteomes" id="UP000283958"/>
    </source>
</evidence>
<gene>
    <name evidence="6" type="ORF">DW105_06155</name>
    <name evidence="5" type="ORF">DXD46_21510</name>
    <name evidence="7" type="ORF">EH214_00795</name>
    <name evidence="3" type="ORF">GAY17_11470</name>
    <name evidence="1" type="ORF">GAZ76_13515</name>
    <name evidence="2" type="ORF">GAZ92_10000</name>
    <name evidence="4" type="ORF">PL594_16970</name>
</gene>
<dbReference type="Proteomes" id="UP000470777">
    <property type="component" value="Unassembled WGS sequence"/>
</dbReference>
<dbReference type="EMBL" id="RWHZ01000006">
    <property type="protein sequence ID" value="TSE49950.1"/>
    <property type="molecule type" value="Genomic_DNA"/>
</dbReference>
<reference evidence="8 9" key="1">
    <citation type="submission" date="2018-08" db="EMBL/GenBank/DDBJ databases">
        <title>A genome reference for cultivated species of the human gut microbiota.</title>
        <authorList>
            <person name="Zou Y."/>
            <person name="Xue W."/>
            <person name="Luo G."/>
        </authorList>
    </citation>
    <scope>NUCLEOTIDE SEQUENCE [LARGE SCALE GENOMIC DNA]</scope>
    <source>
        <strain evidence="6 9">AM09-18</strain>
        <strain evidence="5 8">TM05-16</strain>
    </source>
</reference>
<evidence type="ECO:0000313" key="5">
    <source>
        <dbReference type="EMBL" id="RGJ75020.1"/>
    </source>
</evidence>
<dbReference type="EMBL" id="WCZV01000013">
    <property type="protein sequence ID" value="KAB6699685.1"/>
    <property type="molecule type" value="Genomic_DNA"/>
</dbReference>
<evidence type="ECO:0000313" key="4">
    <source>
        <dbReference type="EMBL" id="MDB0853194.1"/>
    </source>
</evidence>
<dbReference type="Proteomes" id="UP000408523">
    <property type="component" value="Unassembled WGS sequence"/>
</dbReference>
<reference evidence="4" key="4">
    <citation type="submission" date="2023-01" db="EMBL/GenBank/DDBJ databases">
        <title>Human gut microbiome strain richness.</title>
        <authorList>
            <person name="Chen-Liaw A."/>
        </authorList>
    </citation>
    <scope>NUCLEOTIDE SEQUENCE</scope>
    <source>
        <strain evidence="4">H9_m1001271B151109d0_201107</strain>
    </source>
</reference>
<accession>A0A395VGP5</accession>
<dbReference type="EMBL" id="WCZY01000011">
    <property type="protein sequence ID" value="KAB6693670.1"/>
    <property type="molecule type" value="Genomic_DNA"/>
</dbReference>
<dbReference type="Proteomes" id="UP000470952">
    <property type="component" value="Unassembled WGS sequence"/>
</dbReference>
<evidence type="ECO:0000313" key="7">
    <source>
        <dbReference type="EMBL" id="TSE49950.1"/>
    </source>
</evidence>
<evidence type="ECO:0000313" key="11">
    <source>
        <dbReference type="Proteomes" id="UP000437380"/>
    </source>
</evidence>
<reference evidence="11 12" key="3">
    <citation type="journal article" date="2019" name="Nat. Med.">
        <title>A library of human gut bacterial isolates paired with longitudinal multiomics data enables mechanistic microbiome research.</title>
        <authorList>
            <person name="Poyet M."/>
            <person name="Groussin M."/>
            <person name="Gibbons S.M."/>
            <person name="Avila-Pacheco J."/>
            <person name="Jiang X."/>
            <person name="Kearney S.M."/>
            <person name="Perrotta A.R."/>
            <person name="Berdy B."/>
            <person name="Zhao S."/>
            <person name="Lieberman T.D."/>
            <person name="Swanson P.K."/>
            <person name="Smith M."/>
            <person name="Roesemann S."/>
            <person name="Alexander J.E."/>
            <person name="Rich S.A."/>
            <person name="Livny J."/>
            <person name="Vlamakis H."/>
            <person name="Clish C."/>
            <person name="Bullock K."/>
            <person name="Deik A."/>
            <person name="Scott J."/>
            <person name="Pierce K.A."/>
            <person name="Xavier R.J."/>
            <person name="Alm E.J."/>
        </authorList>
    </citation>
    <scope>NUCLEOTIDE SEQUENCE [LARGE SCALE GENOMIC DNA]</scope>
    <source>
        <strain evidence="3 11">BIOML-A82</strain>
        <strain evidence="2 12">BIOML-A85</strain>
        <strain evidence="1 13">BIOML-A93</strain>
    </source>
</reference>
<dbReference type="Proteomes" id="UP000260640">
    <property type="component" value="Unassembled WGS sequence"/>
</dbReference>
<evidence type="ECO:0000313" key="3">
    <source>
        <dbReference type="EMBL" id="KAB6699685.1"/>
    </source>
</evidence>
<dbReference type="EMBL" id="QRMN01000010">
    <property type="protein sequence ID" value="RHJ78649.1"/>
    <property type="molecule type" value="Genomic_DNA"/>
</dbReference>
<name>A0A395VGP5_PHOVU</name>
<evidence type="ECO:0000313" key="2">
    <source>
        <dbReference type="EMBL" id="KAB6693670.1"/>
    </source>
</evidence>
<dbReference type="EMBL" id="JAQKEI010000025">
    <property type="protein sequence ID" value="MDB0853194.1"/>
    <property type="molecule type" value="Genomic_DNA"/>
</dbReference>
<dbReference type="Proteomes" id="UP000283958">
    <property type="component" value="Unassembled WGS sequence"/>
</dbReference>
<sequence>MTNDKRACIAFICGMKVNPYRKKQMVFDYSKGEYFHFLVMHRSISGIHVFDYQRNGHVKGAFDMLFDYVANYHVTIEWNKSKFQGFDYESQCYFTGKVDNQNIEMFDYENASYFLYQML</sequence>
<dbReference type="RefSeq" id="WP_117700392.1">
    <property type="nucleotide sequence ID" value="NZ_CAXTBS010000005.1"/>
</dbReference>
<reference evidence="7 10" key="2">
    <citation type="journal article" date="2019" name="Nat. Commun.">
        <title>Gram positive-like bacteriocins with broad spectrum anti-Bacteroidales activity encoded on mobile elements of the human gut microbiota.</title>
        <authorList>
            <person name="Bechon N."/>
            <person name="Coyne M.J.Jr."/>
            <person name="Laclare-Mceneany V."/>
            <person name="Chatzidaki-Livanis M."/>
            <person name="Ghigo J.-M."/>
            <person name="Comstock L.E."/>
        </authorList>
    </citation>
    <scope>NUCLEOTIDE SEQUENCE [LARGE SCALE GENOMIC DNA]</scope>
    <source>
        <strain evidence="7 10">CL01T12C17</strain>
    </source>
</reference>
<organism evidence="5 8">
    <name type="scientific">Phocaeicola vulgatus</name>
    <name type="common">Bacteroides vulgatus</name>
    <dbReference type="NCBI Taxonomy" id="821"/>
    <lineage>
        <taxon>Bacteria</taxon>
        <taxon>Pseudomonadati</taxon>
        <taxon>Bacteroidota</taxon>
        <taxon>Bacteroidia</taxon>
        <taxon>Bacteroidales</taxon>
        <taxon>Bacteroidaceae</taxon>
        <taxon>Phocaeicola</taxon>
    </lineage>
</organism>
<dbReference type="Proteomes" id="UP000437380">
    <property type="component" value="Unassembled WGS sequence"/>
</dbReference>
<dbReference type="EMBL" id="QSPP01000125">
    <property type="protein sequence ID" value="RGJ75020.1"/>
    <property type="molecule type" value="Genomic_DNA"/>
</dbReference>
<evidence type="ECO:0000313" key="13">
    <source>
        <dbReference type="Proteomes" id="UP000470952"/>
    </source>
</evidence>
<evidence type="ECO:0000313" key="8">
    <source>
        <dbReference type="Proteomes" id="UP000260640"/>
    </source>
</evidence>
<dbReference type="AlphaFoldDB" id="A0A395VGP5"/>
<evidence type="ECO:0000313" key="12">
    <source>
        <dbReference type="Proteomes" id="UP000470777"/>
    </source>
</evidence>
<evidence type="ECO:0000313" key="1">
    <source>
        <dbReference type="EMBL" id="KAB6658675.1"/>
    </source>
</evidence>
<evidence type="ECO:0000313" key="6">
    <source>
        <dbReference type="EMBL" id="RHJ78649.1"/>
    </source>
</evidence>
<proteinExistence type="predicted"/>
<evidence type="ECO:0000313" key="10">
    <source>
        <dbReference type="Proteomes" id="UP000408523"/>
    </source>
</evidence>
<comment type="caution">
    <text evidence="5">The sequence shown here is derived from an EMBL/GenBank/DDBJ whole genome shotgun (WGS) entry which is preliminary data.</text>
</comment>
<dbReference type="EMBL" id="WDAG01000015">
    <property type="protein sequence ID" value="KAB6658675.1"/>
    <property type="molecule type" value="Genomic_DNA"/>
</dbReference>
<dbReference type="Proteomes" id="UP001210999">
    <property type="component" value="Unassembled WGS sequence"/>
</dbReference>
<protein>
    <submittedName>
        <fullName evidence="5">Uncharacterized protein</fullName>
    </submittedName>
</protein>